<dbReference type="GO" id="GO:0016491">
    <property type="term" value="F:oxidoreductase activity"/>
    <property type="evidence" value="ECO:0007669"/>
    <property type="project" value="UniProtKB-KW"/>
</dbReference>
<dbReference type="GO" id="GO:0016020">
    <property type="term" value="C:membrane"/>
    <property type="evidence" value="ECO:0007669"/>
    <property type="project" value="TreeGrafter"/>
</dbReference>
<evidence type="ECO:0000313" key="5">
    <source>
        <dbReference type="EMBL" id="NNM46994.1"/>
    </source>
</evidence>
<feature type="domain" description="Ketoreductase" evidence="4">
    <location>
        <begin position="15"/>
        <end position="194"/>
    </location>
</feature>
<sequence>MFRLASIGGKSMRSRRAVVTGAGGGIGAALATQLAAAGTAVVLVDNNPDALSRVADRCRDLGVPASSWEVDVADHGAVVDAARQVVEDDGPPDALFNVAGLIHHGPLVDSDFADIQRVIQVDLLGTISCCQAFLPALSTHARARIVNVSSAFGLVGVAGYSAYNAAKFAVRGFTEALQQETPANVTVSCAFPGGVRTDVMRNGLYATAADRAGIVERFDDVIARTSPDAAAEVILRGSGLGRRRIIVGADAQVANALSRIAGSRYQVLTRRLGAGRT</sequence>
<evidence type="ECO:0000256" key="2">
    <source>
        <dbReference type="ARBA" id="ARBA00023002"/>
    </source>
</evidence>
<dbReference type="PANTHER" id="PTHR44196">
    <property type="entry name" value="DEHYDROGENASE/REDUCTASE SDR FAMILY MEMBER 7B"/>
    <property type="match status" value="1"/>
</dbReference>
<comment type="caution">
    <text evidence="5">The sequence shown here is derived from an EMBL/GenBank/DDBJ whole genome shotgun (WGS) entry which is preliminary data.</text>
</comment>
<evidence type="ECO:0000256" key="3">
    <source>
        <dbReference type="RuleBase" id="RU000363"/>
    </source>
</evidence>
<keyword evidence="2" id="KW-0560">Oxidoreductase</keyword>
<evidence type="ECO:0000313" key="6">
    <source>
        <dbReference type="Proteomes" id="UP000588586"/>
    </source>
</evidence>
<dbReference type="PRINTS" id="PR00081">
    <property type="entry name" value="GDHRDH"/>
</dbReference>
<evidence type="ECO:0000256" key="1">
    <source>
        <dbReference type="ARBA" id="ARBA00006484"/>
    </source>
</evidence>
<proteinExistence type="inferred from homology"/>
<protein>
    <submittedName>
        <fullName evidence="5">SDR family NAD(P)-dependent oxidoreductase</fullName>
    </submittedName>
</protein>
<comment type="similarity">
    <text evidence="1 3">Belongs to the short-chain dehydrogenases/reductases (SDR) family.</text>
</comment>
<dbReference type="PRINTS" id="PR00080">
    <property type="entry name" value="SDRFAMILY"/>
</dbReference>
<dbReference type="AlphaFoldDB" id="A0A849HKC8"/>
<gene>
    <name evidence="5" type="ORF">HJG52_13375</name>
</gene>
<dbReference type="InterPro" id="IPR020904">
    <property type="entry name" value="Sc_DH/Rdtase_CS"/>
</dbReference>
<dbReference type="InterPro" id="IPR002347">
    <property type="entry name" value="SDR_fam"/>
</dbReference>
<accession>A0A849HKC8</accession>
<dbReference type="InterPro" id="IPR036291">
    <property type="entry name" value="NAD(P)-bd_dom_sf"/>
</dbReference>
<dbReference type="PANTHER" id="PTHR44196:SF1">
    <property type="entry name" value="DEHYDROGENASE_REDUCTASE SDR FAMILY MEMBER 7B"/>
    <property type="match status" value="1"/>
</dbReference>
<dbReference type="InterPro" id="IPR057326">
    <property type="entry name" value="KR_dom"/>
</dbReference>
<name>A0A849HKC8_9MICO</name>
<dbReference type="PROSITE" id="PS00061">
    <property type="entry name" value="ADH_SHORT"/>
    <property type="match status" value="1"/>
</dbReference>
<reference evidence="5 6" key="1">
    <citation type="submission" date="2020-04" db="EMBL/GenBank/DDBJ databases">
        <title>Knoellia sp. isolate from air conditioner.</title>
        <authorList>
            <person name="Chea S."/>
            <person name="Kim D.-U."/>
        </authorList>
    </citation>
    <scope>NUCLEOTIDE SEQUENCE [LARGE SCALE GENOMIC DNA]</scope>
    <source>
        <strain evidence="5 6">DB2414S</strain>
    </source>
</reference>
<evidence type="ECO:0000259" key="4">
    <source>
        <dbReference type="SMART" id="SM00822"/>
    </source>
</evidence>
<dbReference type="Gene3D" id="3.40.50.720">
    <property type="entry name" value="NAD(P)-binding Rossmann-like Domain"/>
    <property type="match status" value="1"/>
</dbReference>
<dbReference type="SUPFAM" id="SSF51735">
    <property type="entry name" value="NAD(P)-binding Rossmann-fold domains"/>
    <property type="match status" value="1"/>
</dbReference>
<keyword evidence="6" id="KW-1185">Reference proteome</keyword>
<dbReference type="Proteomes" id="UP000588586">
    <property type="component" value="Unassembled WGS sequence"/>
</dbReference>
<dbReference type="Pfam" id="PF00106">
    <property type="entry name" value="adh_short"/>
    <property type="match status" value="1"/>
</dbReference>
<dbReference type="EMBL" id="JABEPQ010000002">
    <property type="protein sequence ID" value="NNM46994.1"/>
    <property type="molecule type" value="Genomic_DNA"/>
</dbReference>
<organism evidence="5 6">
    <name type="scientific">Knoellia koreensis</name>
    <dbReference type="NCBI Taxonomy" id="2730921"/>
    <lineage>
        <taxon>Bacteria</taxon>
        <taxon>Bacillati</taxon>
        <taxon>Actinomycetota</taxon>
        <taxon>Actinomycetes</taxon>
        <taxon>Micrococcales</taxon>
        <taxon>Intrasporangiaceae</taxon>
        <taxon>Knoellia</taxon>
    </lineage>
</organism>
<dbReference type="SMART" id="SM00822">
    <property type="entry name" value="PKS_KR"/>
    <property type="match status" value="1"/>
</dbReference>